<dbReference type="Gene3D" id="1.20.120.350">
    <property type="entry name" value="Voltage-gated potassium channels. Chain C"/>
    <property type="match status" value="1"/>
</dbReference>
<evidence type="ECO:0000259" key="6">
    <source>
        <dbReference type="Pfam" id="PF00520"/>
    </source>
</evidence>
<sequence>MSHPTAGPLRHALATRARVVVETRWFTGAVLVAILGNAVVLGLETYSGLSERWREWLLLGEGLFLAAFTVEIGLRAAAFADRPARFFRDPWNVFDLVVVVLAHLPLMRENATLLRLLRLARVLRAARLLPQLRIILVAIAKSVPGTFSFLMVGALLLYLYAMLGWMLFAEHDPGRYGSLGRALLTLFLLTTLDGLGPVVHEGLEYSRWSVLYYGTFVLLASFVLVNMLIGVVINSLDEARAVEGAARPPGGEPGRCPVPAGGAYEAELRAKIAEARRVLDELEAGLRR</sequence>
<reference evidence="8" key="1">
    <citation type="journal article" date="2020" name="Syst. Appl. Microbiol.">
        <title>Streptomyces alkaliterrae sp. nov., isolated from an alkaline soil, and emended descriptions of Streptomyces alkaliphilus, Streptomyces calidiresistens and Streptomyces durbertensis.</title>
        <authorList>
            <person name="Swiecimska M."/>
            <person name="Golinska P."/>
            <person name="Nouioui I."/>
            <person name="Wypij M."/>
            <person name="Rai M."/>
            <person name="Sangal V."/>
            <person name="Goodfellow M."/>
        </authorList>
    </citation>
    <scope>NUCLEOTIDE SEQUENCE [LARGE SCALE GENOMIC DNA]</scope>
    <source>
        <strain evidence="8">DSM 104538</strain>
    </source>
</reference>
<organism evidence="7 8">
    <name type="scientific">Streptomyces durbertensis</name>
    <dbReference type="NCBI Taxonomy" id="2448886"/>
    <lineage>
        <taxon>Bacteria</taxon>
        <taxon>Bacillati</taxon>
        <taxon>Actinomycetota</taxon>
        <taxon>Actinomycetes</taxon>
        <taxon>Kitasatosporales</taxon>
        <taxon>Streptomycetaceae</taxon>
        <taxon>Streptomyces</taxon>
    </lineage>
</organism>
<evidence type="ECO:0000256" key="4">
    <source>
        <dbReference type="ARBA" id="ARBA00023136"/>
    </source>
</evidence>
<feature type="transmembrane region" description="Helical" evidence="5">
    <location>
        <begin position="211"/>
        <end position="233"/>
    </location>
</feature>
<feature type="transmembrane region" description="Helical" evidence="5">
    <location>
        <begin position="146"/>
        <end position="168"/>
    </location>
</feature>
<comment type="subcellular location">
    <subcellularLocation>
        <location evidence="1">Membrane</location>
        <topology evidence="1">Multi-pass membrane protein</topology>
    </subcellularLocation>
</comment>
<dbReference type="InterPro" id="IPR043203">
    <property type="entry name" value="VGCC_Ca_Na"/>
</dbReference>
<keyword evidence="4 5" id="KW-0472">Membrane</keyword>
<evidence type="ECO:0000256" key="3">
    <source>
        <dbReference type="ARBA" id="ARBA00022989"/>
    </source>
</evidence>
<protein>
    <submittedName>
        <fullName evidence="7">Ion transporter</fullName>
    </submittedName>
</protein>
<dbReference type="InterPro" id="IPR027359">
    <property type="entry name" value="Volt_channel_dom_sf"/>
</dbReference>
<dbReference type="PANTHER" id="PTHR10037">
    <property type="entry name" value="VOLTAGE-GATED CATION CHANNEL CALCIUM AND SODIUM"/>
    <property type="match status" value="1"/>
</dbReference>
<name>A0ABR6ENZ1_9ACTN</name>
<accession>A0ABR6ENZ1</accession>
<evidence type="ECO:0000313" key="8">
    <source>
        <dbReference type="Proteomes" id="UP000766698"/>
    </source>
</evidence>
<feature type="domain" description="Ion transport" evidence="6">
    <location>
        <begin position="24"/>
        <end position="240"/>
    </location>
</feature>
<dbReference type="SUPFAM" id="SSF81324">
    <property type="entry name" value="Voltage-gated potassium channels"/>
    <property type="match status" value="1"/>
</dbReference>
<evidence type="ECO:0000256" key="2">
    <source>
        <dbReference type="ARBA" id="ARBA00022692"/>
    </source>
</evidence>
<proteinExistence type="predicted"/>
<evidence type="ECO:0000256" key="5">
    <source>
        <dbReference type="SAM" id="Phobius"/>
    </source>
</evidence>
<keyword evidence="2 5" id="KW-0812">Transmembrane</keyword>
<comment type="caution">
    <text evidence="7">The sequence shown here is derived from an EMBL/GenBank/DDBJ whole genome shotgun (WGS) entry which is preliminary data.</text>
</comment>
<keyword evidence="3 5" id="KW-1133">Transmembrane helix</keyword>
<dbReference type="EMBL" id="WMLF01000742">
    <property type="protein sequence ID" value="MBB1247061.1"/>
    <property type="molecule type" value="Genomic_DNA"/>
</dbReference>
<dbReference type="Pfam" id="PF00520">
    <property type="entry name" value="Ion_trans"/>
    <property type="match status" value="1"/>
</dbReference>
<dbReference type="InterPro" id="IPR005821">
    <property type="entry name" value="Ion_trans_dom"/>
</dbReference>
<feature type="transmembrane region" description="Helical" evidence="5">
    <location>
        <begin position="25"/>
        <end position="44"/>
    </location>
</feature>
<gene>
    <name evidence="7" type="ORF">GL263_26450</name>
</gene>
<evidence type="ECO:0000313" key="7">
    <source>
        <dbReference type="EMBL" id="MBB1247061.1"/>
    </source>
</evidence>
<evidence type="ECO:0000256" key="1">
    <source>
        <dbReference type="ARBA" id="ARBA00004141"/>
    </source>
</evidence>
<keyword evidence="8" id="KW-1185">Reference proteome</keyword>
<dbReference type="Gene3D" id="1.10.287.70">
    <property type="match status" value="1"/>
</dbReference>
<feature type="transmembrane region" description="Helical" evidence="5">
    <location>
        <begin position="56"/>
        <end position="78"/>
    </location>
</feature>
<dbReference type="PANTHER" id="PTHR10037:SF62">
    <property type="entry name" value="SODIUM CHANNEL PROTEIN 60E"/>
    <property type="match status" value="1"/>
</dbReference>
<dbReference type="Proteomes" id="UP000766698">
    <property type="component" value="Unassembled WGS sequence"/>
</dbReference>
<dbReference type="RefSeq" id="WP_182858264.1">
    <property type="nucleotide sequence ID" value="NZ_WMLF01000742.1"/>
</dbReference>